<gene>
    <name evidence="1" type="ORF">EGYM00163_LOCUS44893</name>
</gene>
<name>A0A7S4LJN1_9EUGL</name>
<dbReference type="EMBL" id="HBJA01130635">
    <property type="protein sequence ID" value="CAE0833597.1"/>
    <property type="molecule type" value="Transcribed_RNA"/>
</dbReference>
<protein>
    <submittedName>
        <fullName evidence="1">Uncharacterized protein</fullName>
    </submittedName>
</protein>
<accession>A0A7S4LJN1</accession>
<evidence type="ECO:0000313" key="1">
    <source>
        <dbReference type="EMBL" id="CAE0833597.1"/>
    </source>
</evidence>
<organism evidence="1">
    <name type="scientific">Eutreptiella gymnastica</name>
    <dbReference type="NCBI Taxonomy" id="73025"/>
    <lineage>
        <taxon>Eukaryota</taxon>
        <taxon>Discoba</taxon>
        <taxon>Euglenozoa</taxon>
        <taxon>Euglenida</taxon>
        <taxon>Spirocuta</taxon>
        <taxon>Euglenophyceae</taxon>
        <taxon>Eutreptiales</taxon>
        <taxon>Eutreptiaceae</taxon>
        <taxon>Eutreptiella</taxon>
    </lineage>
</organism>
<proteinExistence type="predicted"/>
<reference evidence="1" key="1">
    <citation type="submission" date="2021-01" db="EMBL/GenBank/DDBJ databases">
        <authorList>
            <person name="Corre E."/>
            <person name="Pelletier E."/>
            <person name="Niang G."/>
            <person name="Scheremetjew M."/>
            <person name="Finn R."/>
            <person name="Kale V."/>
            <person name="Holt S."/>
            <person name="Cochrane G."/>
            <person name="Meng A."/>
            <person name="Brown T."/>
            <person name="Cohen L."/>
        </authorList>
    </citation>
    <scope>NUCLEOTIDE SEQUENCE</scope>
    <source>
        <strain evidence="1">CCMP1594</strain>
    </source>
</reference>
<dbReference type="AlphaFoldDB" id="A0A7S4LJN1"/>
<sequence>MGLLPGGLEVVPSSSRTPRLQARCSCAVLHQPENYEQSPCRRTLSGRKASPTSGRFKSLQKCIGLCPPVPFVLVTTLSHLGPHKAASDIHGISTTWTAL</sequence>